<protein>
    <submittedName>
        <fullName evidence="1">Uncharacterized protein</fullName>
    </submittedName>
</protein>
<dbReference type="EMBL" id="VFPJ01000001">
    <property type="protein sequence ID" value="TQM40809.1"/>
    <property type="molecule type" value="Genomic_DNA"/>
</dbReference>
<reference evidence="1 2" key="1">
    <citation type="submission" date="2019-06" db="EMBL/GenBank/DDBJ databases">
        <title>Genomic Encyclopedia of Archaeal and Bacterial Type Strains, Phase II (KMG-II): from individual species to whole genera.</title>
        <authorList>
            <person name="Goeker M."/>
        </authorList>
    </citation>
    <scope>NUCLEOTIDE SEQUENCE [LARGE SCALE GENOMIC DNA]</scope>
    <source>
        <strain evidence="1 2">DSM 24789</strain>
    </source>
</reference>
<sequence length="219" mass="25799">MKNKTAQGNNKFFVLTFILFCQLFNVQAQKYQFDTFLKYAIIDKEAKQEFVSYSNTANDTYFFRIYRMDYSLIGKLFDYKTKKVHSFNIKDSIGTNGTTSLFFKYLNTMDLEDKRFKNDKKHEFTYQVQEETDSIVQVKMMILKKKKHIDTYDFSIKKVAENLIPSFDMCCMHGYEQMGVLQHIKHGIVTKATWHTPNGKTVTIALENRMNINTSIEIP</sequence>
<dbReference type="RefSeq" id="WP_089080674.1">
    <property type="nucleotide sequence ID" value="NZ_VFPJ01000001.1"/>
</dbReference>
<proteinExistence type="predicted"/>
<evidence type="ECO:0000313" key="1">
    <source>
        <dbReference type="EMBL" id="TQM40809.1"/>
    </source>
</evidence>
<name>A0A543G3Z1_9FLAO</name>
<organism evidence="1 2">
    <name type="scientific">Flavobacterium branchiophilum</name>
    <dbReference type="NCBI Taxonomy" id="55197"/>
    <lineage>
        <taxon>Bacteria</taxon>
        <taxon>Pseudomonadati</taxon>
        <taxon>Bacteroidota</taxon>
        <taxon>Flavobacteriia</taxon>
        <taxon>Flavobacteriales</taxon>
        <taxon>Flavobacteriaceae</taxon>
        <taxon>Flavobacterium</taxon>
    </lineage>
</organism>
<accession>A0A543G3Z1</accession>
<dbReference type="Proteomes" id="UP000320773">
    <property type="component" value="Unassembled WGS sequence"/>
</dbReference>
<dbReference type="AlphaFoldDB" id="A0A543G3Z1"/>
<comment type="caution">
    <text evidence="1">The sequence shown here is derived from an EMBL/GenBank/DDBJ whole genome shotgun (WGS) entry which is preliminary data.</text>
</comment>
<gene>
    <name evidence="1" type="ORF">BC670_1721</name>
</gene>
<evidence type="ECO:0000313" key="2">
    <source>
        <dbReference type="Proteomes" id="UP000320773"/>
    </source>
</evidence>